<sequence length="53" mass="5650">MAAASGTGTTAGGGSSVRSFLRRVNKAFRHCRDKTPTLVHAHGRLPQDLKFIA</sequence>
<accession>A0A4U6TN36</accession>
<dbReference type="EMBL" id="CM016559">
    <property type="protein sequence ID" value="TKW01969.1"/>
    <property type="molecule type" value="Genomic_DNA"/>
</dbReference>
<gene>
    <name evidence="1" type="ORF">SEVIR_8G213800v2</name>
</gene>
<proteinExistence type="predicted"/>
<evidence type="ECO:0000313" key="2">
    <source>
        <dbReference type="Proteomes" id="UP000298652"/>
    </source>
</evidence>
<evidence type="ECO:0000313" key="1">
    <source>
        <dbReference type="EMBL" id="TKW01969.1"/>
    </source>
</evidence>
<keyword evidence="2" id="KW-1185">Reference proteome</keyword>
<dbReference type="AlphaFoldDB" id="A0A4U6TN36"/>
<protein>
    <submittedName>
        <fullName evidence="1">Uncharacterized protein</fullName>
    </submittedName>
</protein>
<reference evidence="1" key="1">
    <citation type="submission" date="2019-03" db="EMBL/GenBank/DDBJ databases">
        <title>WGS assembly of Setaria viridis.</title>
        <authorList>
            <person name="Huang P."/>
            <person name="Jenkins J."/>
            <person name="Grimwood J."/>
            <person name="Barry K."/>
            <person name="Healey A."/>
            <person name="Mamidi S."/>
            <person name="Sreedasyam A."/>
            <person name="Shu S."/>
            <person name="Feldman M."/>
            <person name="Wu J."/>
            <person name="Yu Y."/>
            <person name="Chen C."/>
            <person name="Johnson J."/>
            <person name="Rokhsar D."/>
            <person name="Baxter I."/>
            <person name="Schmutz J."/>
            <person name="Brutnell T."/>
            <person name="Kellogg E."/>
        </authorList>
    </citation>
    <scope>NUCLEOTIDE SEQUENCE [LARGE SCALE GENOMIC DNA]</scope>
</reference>
<name>A0A4U6TN36_SETVI</name>
<dbReference type="Gramene" id="TKW01969">
    <property type="protein sequence ID" value="TKW01969"/>
    <property type="gene ID" value="SEVIR_8G213800v2"/>
</dbReference>
<organism evidence="1 2">
    <name type="scientific">Setaria viridis</name>
    <name type="common">Green bristlegrass</name>
    <name type="synonym">Setaria italica subsp. viridis</name>
    <dbReference type="NCBI Taxonomy" id="4556"/>
    <lineage>
        <taxon>Eukaryota</taxon>
        <taxon>Viridiplantae</taxon>
        <taxon>Streptophyta</taxon>
        <taxon>Embryophyta</taxon>
        <taxon>Tracheophyta</taxon>
        <taxon>Spermatophyta</taxon>
        <taxon>Magnoliopsida</taxon>
        <taxon>Liliopsida</taxon>
        <taxon>Poales</taxon>
        <taxon>Poaceae</taxon>
        <taxon>PACMAD clade</taxon>
        <taxon>Panicoideae</taxon>
        <taxon>Panicodae</taxon>
        <taxon>Paniceae</taxon>
        <taxon>Cenchrinae</taxon>
        <taxon>Setaria</taxon>
    </lineage>
</organism>
<dbReference type="Proteomes" id="UP000298652">
    <property type="component" value="Chromosome 8"/>
</dbReference>